<organism evidence="3 4">
    <name type="scientific">Crocosphaera watsonii WH 8501</name>
    <dbReference type="NCBI Taxonomy" id="165597"/>
    <lineage>
        <taxon>Bacteria</taxon>
        <taxon>Bacillati</taxon>
        <taxon>Cyanobacteriota</taxon>
        <taxon>Cyanophyceae</taxon>
        <taxon>Oscillatoriophycideae</taxon>
        <taxon>Chroococcales</taxon>
        <taxon>Aphanothecaceae</taxon>
        <taxon>Crocosphaera</taxon>
    </lineage>
</organism>
<keyword evidence="4" id="KW-1185">Reference proteome</keyword>
<dbReference type="AlphaFoldDB" id="Q4C5N8"/>
<feature type="domain" description="Peptidase M16 C-terminal" evidence="2">
    <location>
        <begin position="229"/>
        <end position="407"/>
    </location>
</feature>
<dbReference type="Pfam" id="PF00675">
    <property type="entry name" value="Peptidase_M16"/>
    <property type="match status" value="1"/>
</dbReference>
<comment type="caution">
    <text evidence="3">The sequence shown here is derived from an EMBL/GenBank/DDBJ whole genome shotgun (WGS) entry which is preliminary data.</text>
</comment>
<proteinExistence type="predicted"/>
<reference evidence="3" key="2">
    <citation type="submission" date="2005-06" db="EMBL/GenBank/DDBJ databases">
        <title>Sequencing of the draft genome and assembly of Crocosphaera watsonii WH 8501.</title>
        <authorList>
            <consortium name="US DOE Joint Genome Institute (JGI-PGF)"/>
            <person name="Copeland A."/>
            <person name="Lucas S."/>
            <person name="Lapidus A."/>
            <person name="Barry K."/>
            <person name="Detter C."/>
            <person name="Glavina T."/>
            <person name="Hammon N."/>
            <person name="Israni S."/>
            <person name="Pitluck S."/>
            <person name="Richardson P."/>
        </authorList>
    </citation>
    <scope>NUCLEOTIDE SEQUENCE [LARGE SCALE GENOMIC DNA]</scope>
    <source>
        <strain evidence="3">WH 8501</strain>
    </source>
</reference>
<evidence type="ECO:0000259" key="1">
    <source>
        <dbReference type="Pfam" id="PF00675"/>
    </source>
</evidence>
<dbReference type="SUPFAM" id="SSF63411">
    <property type="entry name" value="LuxS/MPP-like metallohydrolase"/>
    <property type="match status" value="2"/>
</dbReference>
<dbReference type="InterPro" id="IPR007863">
    <property type="entry name" value="Peptidase_M16_C"/>
</dbReference>
<dbReference type="KEGG" id="cwa:CwatDRAFT_4491"/>
<dbReference type="EMBL" id="AADV02000005">
    <property type="protein sequence ID" value="EAM51369.1"/>
    <property type="molecule type" value="Genomic_DNA"/>
</dbReference>
<dbReference type="InterPro" id="IPR050361">
    <property type="entry name" value="MPP/UQCRC_Complex"/>
</dbReference>
<dbReference type="InterPro" id="IPR011249">
    <property type="entry name" value="Metalloenz_LuxS/M16"/>
</dbReference>
<reference evidence="3" key="3">
    <citation type="submission" date="2016-12" db="EMBL/GenBank/DDBJ databases">
        <title>Annotation of the draft genome assembly of Crocosphaera watsonii WH 8501.</title>
        <authorList>
            <consortium name="US DOE Joint Genome Institute (JGI-ORNL)"/>
            <person name="Larimer F."/>
            <person name="Land M."/>
        </authorList>
    </citation>
    <scope>NUCLEOTIDE SEQUENCE</scope>
    <source>
        <strain evidence="3">WH 8501</strain>
    </source>
</reference>
<protein>
    <submittedName>
        <fullName evidence="3">Insulinase-like:Peptidase M16, C-terminal</fullName>
    </submittedName>
</protein>
<feature type="domain" description="Peptidase M16 N-terminal" evidence="1">
    <location>
        <begin position="90"/>
        <end position="181"/>
    </location>
</feature>
<gene>
    <name evidence="3" type="ORF">CwatDRAFT_4491</name>
</gene>
<dbReference type="GO" id="GO:0046872">
    <property type="term" value="F:metal ion binding"/>
    <property type="evidence" value="ECO:0007669"/>
    <property type="project" value="InterPro"/>
</dbReference>
<dbReference type="InterPro" id="IPR011765">
    <property type="entry name" value="Pept_M16_N"/>
</dbReference>
<dbReference type="PANTHER" id="PTHR11851">
    <property type="entry name" value="METALLOPROTEASE"/>
    <property type="match status" value="1"/>
</dbReference>
<dbReference type="Proteomes" id="UP000003922">
    <property type="component" value="Unassembled WGS sequence"/>
</dbReference>
<dbReference type="PANTHER" id="PTHR11851:SF225">
    <property type="entry name" value="NON-PEPTIDASE HOMOLOG YMXG"/>
    <property type="match status" value="1"/>
</dbReference>
<sequence length="502" mass="55654">MLLIKQNLLSLSMIDTSSLKQFRTVGLILITTLLVLVFRLPAVAQTPKHYTDLEFPLLAEISLPEYERYELTNGMVVYLMEDHQLPLVKGSALIKTGSRLEPAPKVGLAQTTGSLMRLGGTQQHSANEINQLLEQRAARVEVGIGTSSGSAGFNTLSEDLETVFNLFSEVLQEPAFSPQLLGFIKNQQQGGIARRNDDPGSIASRELGKLIYGEDSPYARTIEYETIDNITRDDVVAFYEQYVRPENIILGVVGDFEPNTMKSLIENTLGKWQPNTPEPEINIPSAQQKQGQGVFFVNQPQLNQSNVLLGHLGGKFDSPDYPALSVVNGLLNGFGGRLFNDLRSRKGLAYTVYGFWSAGYDYPGVFIAGGQTASQTTVKFITSLLDEIKRVQTTAISSDELDYAKESILNSFVFKFENPSQTLSRLTTYEYYGYPQDFIFEYQKGVKATTIEDVQRVAQEYLKPENIVTLVVGNEEEINPPLSQLGQTVKSIDVTIQGQAKS</sequence>
<name>Q4C5N8_CROWT</name>
<dbReference type="Gene3D" id="3.30.830.10">
    <property type="entry name" value="Metalloenzyme, LuxS/M16 peptidase-like"/>
    <property type="match status" value="2"/>
</dbReference>
<reference evidence="3" key="1">
    <citation type="submission" date="2004-02" db="EMBL/GenBank/DDBJ databases">
        <authorList>
            <consortium name="DOE Joint Genome Institute"/>
        </authorList>
    </citation>
    <scope>NUCLEOTIDE SEQUENCE [LARGE SCALE GENOMIC DNA]</scope>
    <source>
        <strain evidence="3">WH 8501</strain>
    </source>
</reference>
<dbReference type="Pfam" id="PF05193">
    <property type="entry name" value="Peptidase_M16_C"/>
    <property type="match status" value="1"/>
</dbReference>
<accession>Q4C5N8</accession>
<evidence type="ECO:0000259" key="2">
    <source>
        <dbReference type="Pfam" id="PF05193"/>
    </source>
</evidence>
<evidence type="ECO:0000313" key="4">
    <source>
        <dbReference type="Proteomes" id="UP000003922"/>
    </source>
</evidence>
<evidence type="ECO:0000313" key="3">
    <source>
        <dbReference type="EMBL" id="EAM51369.1"/>
    </source>
</evidence>